<organism evidence="1 2">
    <name type="scientific">Daphnia galeata</name>
    <dbReference type="NCBI Taxonomy" id="27404"/>
    <lineage>
        <taxon>Eukaryota</taxon>
        <taxon>Metazoa</taxon>
        <taxon>Ecdysozoa</taxon>
        <taxon>Arthropoda</taxon>
        <taxon>Crustacea</taxon>
        <taxon>Branchiopoda</taxon>
        <taxon>Diplostraca</taxon>
        <taxon>Cladocera</taxon>
        <taxon>Anomopoda</taxon>
        <taxon>Daphniidae</taxon>
        <taxon>Daphnia</taxon>
    </lineage>
</organism>
<protein>
    <submittedName>
        <fullName evidence="1">Uncharacterized protein</fullName>
    </submittedName>
</protein>
<reference evidence="1" key="1">
    <citation type="submission" date="2021-11" db="EMBL/GenBank/DDBJ databases">
        <authorList>
            <person name="Schell T."/>
        </authorList>
    </citation>
    <scope>NUCLEOTIDE SEQUENCE</scope>
    <source>
        <strain evidence="1">M5</strain>
    </source>
</reference>
<dbReference type="AlphaFoldDB" id="A0A8J2WBB9"/>
<keyword evidence="2" id="KW-1185">Reference proteome</keyword>
<dbReference type="EMBL" id="CAKKLH010000314">
    <property type="protein sequence ID" value="CAH0111537.1"/>
    <property type="molecule type" value="Genomic_DNA"/>
</dbReference>
<gene>
    <name evidence="1" type="ORF">DGAL_LOCUS15185</name>
</gene>
<dbReference type="Proteomes" id="UP000789390">
    <property type="component" value="Unassembled WGS sequence"/>
</dbReference>
<dbReference type="InterPro" id="IPR036322">
    <property type="entry name" value="WD40_repeat_dom_sf"/>
</dbReference>
<comment type="caution">
    <text evidence="1">The sequence shown here is derived from an EMBL/GenBank/DDBJ whole genome shotgun (WGS) entry which is preliminary data.</text>
</comment>
<dbReference type="OrthoDB" id="6336856at2759"/>
<evidence type="ECO:0000313" key="2">
    <source>
        <dbReference type="Proteomes" id="UP000789390"/>
    </source>
</evidence>
<evidence type="ECO:0000313" key="1">
    <source>
        <dbReference type="EMBL" id="CAH0111537.1"/>
    </source>
</evidence>
<accession>A0A8J2WBB9</accession>
<dbReference type="InterPro" id="IPR015943">
    <property type="entry name" value="WD40/YVTN_repeat-like_dom_sf"/>
</dbReference>
<dbReference type="SUPFAM" id="SSF50978">
    <property type="entry name" value="WD40 repeat-like"/>
    <property type="match status" value="1"/>
</dbReference>
<proteinExistence type="predicted"/>
<sequence>MCSPGSLKVVNSESSKVLQELIAESRYISFYSTSNDTDLFLVGYNGSTLHIFSFTNPEKSQVVAFGDADVVSTYCSPKGIYAILGSNRIAFITKSKELWKNKSMFTFTLNERKIVACFPLPTTGIIIFIQQSNYLIVGLSEDPPEWHQIARIDCLEAAKSVHVCLSPLSVPHSPIIFIGTQDGHVYQLEVNKKNLTLLCDIQQPVTSILNIDSQTTFIVGSHGKISMLNGSTKETLVSFAPTAIEDCFFSKNQLYLMGSNQLFSMEIKVSAETSDFLGEANYCNVKLARSVHVKGNTVFVLTENGTIYQSSLLFGSKEDKPSHGENNGAQVKPILQEIHRCADQMTVLSTISEQVLLDVAQLSVVLHIINQDVGNRFPVTIRSFSDPRIPQSQNLIVTITNKSDWNLSSLHWAFQICVHRINQSSVLLREEWKTGKTVELEHQLLLPDDNFDAEVKISLVFRITDLKKQPEPLTICFIPLATVKLSVLDFLEPAVLNLFDEKNSISDVLGFSRTQIRGCPWPILLQQSWHRGFAQKFGYTSPMQMVLRCGSHLVRMILKEDENHSDKIWILRIQTSNSNLLRMLCTQIFQLIEARHQLIKTDVVTIPSYVLAQLQNLKGRLNYLQSLSNWDESDMEPLMAEFRLLMAKQFSTPAFILRLCVRPSITLCNVTTSLQSVSKSKLQIPAEPDKYV</sequence>
<dbReference type="Gene3D" id="2.130.10.10">
    <property type="entry name" value="YVTN repeat-like/Quinoprotein amine dehydrogenase"/>
    <property type="match status" value="1"/>
</dbReference>
<name>A0A8J2WBB9_9CRUS</name>